<accession>A0AAN7UQH9</accession>
<evidence type="ECO:0000256" key="1">
    <source>
        <dbReference type="SAM" id="MobiDB-lite"/>
    </source>
</evidence>
<feature type="transmembrane region" description="Helical" evidence="2">
    <location>
        <begin position="78"/>
        <end position="99"/>
    </location>
</feature>
<comment type="caution">
    <text evidence="3">The sequence shown here is derived from an EMBL/GenBank/DDBJ whole genome shotgun (WGS) entry which is preliminary data.</text>
</comment>
<sequence>MDSRYFRHAWHLPLCWINGQYQQIFTVSRVTRIAIFIGIAAISALYITAIIVSTYFLVPHTGQTWDSVIASQASGHFFSQYWGVASGAAALVFCMMLPIQISFVNTQTNEALSLSAVIAGVISLIYRSFSINGGPQGSDVSYNAAVISNLLLIDMNASLVIPCSTAFAQLLRSQLLHSKIFSSFWSSLGTDKSRGGSSAGPAGPNRPRTKNDSRFDPRRKNAKDNGGYLEMSDTWLMNSNATVDIEADAGSQKTGDGREDLKVTKTVLVERSPAQMV</sequence>
<evidence type="ECO:0000256" key="2">
    <source>
        <dbReference type="SAM" id="Phobius"/>
    </source>
</evidence>
<feature type="compositionally biased region" description="Basic and acidic residues" evidence="1">
    <location>
        <begin position="209"/>
        <end position="223"/>
    </location>
</feature>
<keyword evidence="2" id="KW-0812">Transmembrane</keyword>
<feature type="transmembrane region" description="Helical" evidence="2">
    <location>
        <begin position="111"/>
        <end position="129"/>
    </location>
</feature>
<evidence type="ECO:0000313" key="4">
    <source>
        <dbReference type="Proteomes" id="UP001305414"/>
    </source>
</evidence>
<feature type="transmembrane region" description="Helical" evidence="2">
    <location>
        <begin position="149"/>
        <end position="171"/>
    </location>
</feature>
<evidence type="ECO:0000313" key="3">
    <source>
        <dbReference type="EMBL" id="KAK5625609.1"/>
    </source>
</evidence>
<name>A0AAN7UQH9_9PEZI</name>
<feature type="transmembrane region" description="Helical" evidence="2">
    <location>
        <begin position="33"/>
        <end position="58"/>
    </location>
</feature>
<feature type="region of interest" description="Disordered" evidence="1">
    <location>
        <begin position="191"/>
        <end position="228"/>
    </location>
</feature>
<organism evidence="3 4">
    <name type="scientific">Xylaria bambusicola</name>
    <dbReference type="NCBI Taxonomy" id="326684"/>
    <lineage>
        <taxon>Eukaryota</taxon>
        <taxon>Fungi</taxon>
        <taxon>Dikarya</taxon>
        <taxon>Ascomycota</taxon>
        <taxon>Pezizomycotina</taxon>
        <taxon>Sordariomycetes</taxon>
        <taxon>Xylariomycetidae</taxon>
        <taxon>Xylariales</taxon>
        <taxon>Xylariaceae</taxon>
        <taxon>Xylaria</taxon>
    </lineage>
</organism>
<dbReference type="EMBL" id="JAWHQM010000002">
    <property type="protein sequence ID" value="KAK5625609.1"/>
    <property type="molecule type" value="Genomic_DNA"/>
</dbReference>
<protein>
    <submittedName>
        <fullName evidence="3">Uncharacterized protein</fullName>
    </submittedName>
</protein>
<keyword evidence="2" id="KW-1133">Transmembrane helix</keyword>
<keyword evidence="4" id="KW-1185">Reference proteome</keyword>
<reference evidence="3 4" key="1">
    <citation type="submission" date="2023-10" db="EMBL/GenBank/DDBJ databases">
        <title>Draft genome sequence of Xylaria bambusicola isolate GMP-LS, the root and basal stem rot pathogen of sugarcane in Indonesia.</title>
        <authorList>
            <person name="Selvaraj P."/>
            <person name="Muralishankar V."/>
            <person name="Muruganantham S."/>
            <person name="Sp S."/>
            <person name="Haryani S."/>
            <person name="Lau K.J.X."/>
            <person name="Naqvi N.I."/>
        </authorList>
    </citation>
    <scope>NUCLEOTIDE SEQUENCE [LARGE SCALE GENOMIC DNA]</scope>
    <source>
        <strain evidence="3">GMP-LS</strain>
    </source>
</reference>
<proteinExistence type="predicted"/>
<keyword evidence="2" id="KW-0472">Membrane</keyword>
<dbReference type="AlphaFoldDB" id="A0AAN7UQH9"/>
<gene>
    <name evidence="3" type="ORF">RRF57_001325</name>
</gene>
<dbReference type="Proteomes" id="UP001305414">
    <property type="component" value="Unassembled WGS sequence"/>
</dbReference>